<comment type="caution">
    <text evidence="3">The sequence shown here is derived from an EMBL/GenBank/DDBJ whole genome shotgun (WGS) entry which is preliminary data.</text>
</comment>
<feature type="region of interest" description="Disordered" evidence="1">
    <location>
        <begin position="140"/>
        <end position="159"/>
    </location>
</feature>
<proteinExistence type="predicted"/>
<keyword evidence="4" id="KW-1185">Reference proteome</keyword>
<name>A0ABT2CPF7_9ACTN</name>
<keyword evidence="2" id="KW-0472">Membrane</keyword>
<dbReference type="EMBL" id="JANUGQ010000032">
    <property type="protein sequence ID" value="MCS0639195.1"/>
    <property type="molecule type" value="Genomic_DNA"/>
</dbReference>
<gene>
    <name evidence="3" type="ORF">NX801_26845</name>
</gene>
<dbReference type="RefSeq" id="WP_258790528.1">
    <property type="nucleotide sequence ID" value="NZ_JANUGQ010000032.1"/>
</dbReference>
<dbReference type="Proteomes" id="UP001431313">
    <property type="component" value="Unassembled WGS sequence"/>
</dbReference>
<evidence type="ECO:0000256" key="2">
    <source>
        <dbReference type="SAM" id="Phobius"/>
    </source>
</evidence>
<keyword evidence="2" id="KW-0812">Transmembrane</keyword>
<evidence type="ECO:0000256" key="1">
    <source>
        <dbReference type="SAM" id="MobiDB-lite"/>
    </source>
</evidence>
<feature type="compositionally biased region" description="Basic residues" evidence="1">
    <location>
        <begin position="146"/>
        <end position="157"/>
    </location>
</feature>
<accession>A0ABT2CPF7</accession>
<feature type="transmembrane region" description="Helical" evidence="2">
    <location>
        <begin position="170"/>
        <end position="188"/>
    </location>
</feature>
<keyword evidence="2" id="KW-1133">Transmembrane helix</keyword>
<sequence length="192" mass="20879">MHLVHGGGAVTVPYFRGEVFVERRLGPDVSAPCEYATRADLLGPVLALRWLHGRCQRVARVLEAERASAWVRPAGRYVEVPGPSCAARLLAWCEDEREQRQARERLRGGSGVAVVFSDSSHRVTLSLLACPGVSRGGLPAVPAGRPVRHRQRARRGTTGRWPLSRTARTALVTASAVTAYAGLVWGLIASRR</sequence>
<reference evidence="3" key="1">
    <citation type="submission" date="2022-08" db="EMBL/GenBank/DDBJ databases">
        <authorList>
            <person name="Somphong A."/>
            <person name="Phongsopitanun W."/>
        </authorList>
    </citation>
    <scope>NUCLEOTIDE SEQUENCE</scope>
    <source>
        <strain evidence="3">LP05-1</strain>
    </source>
</reference>
<organism evidence="3 4">
    <name type="scientific">Streptomyces pyxinae</name>
    <dbReference type="NCBI Taxonomy" id="2970734"/>
    <lineage>
        <taxon>Bacteria</taxon>
        <taxon>Bacillati</taxon>
        <taxon>Actinomycetota</taxon>
        <taxon>Actinomycetes</taxon>
        <taxon>Kitasatosporales</taxon>
        <taxon>Streptomycetaceae</taxon>
        <taxon>Streptomyces</taxon>
    </lineage>
</organism>
<evidence type="ECO:0000313" key="3">
    <source>
        <dbReference type="EMBL" id="MCS0639195.1"/>
    </source>
</evidence>
<evidence type="ECO:0000313" key="4">
    <source>
        <dbReference type="Proteomes" id="UP001431313"/>
    </source>
</evidence>
<protein>
    <submittedName>
        <fullName evidence="3">Uncharacterized protein</fullName>
    </submittedName>
</protein>